<gene>
    <name evidence="1" type="ORF">NE630_07165</name>
</gene>
<evidence type="ECO:0008006" key="3">
    <source>
        <dbReference type="Google" id="ProtNLM"/>
    </source>
</evidence>
<reference evidence="1 2" key="1">
    <citation type="submission" date="2022-06" db="EMBL/GenBank/DDBJ databases">
        <title>Isolation of gut microbiota from human fecal samples.</title>
        <authorList>
            <person name="Pamer E.G."/>
            <person name="Barat B."/>
            <person name="Waligurski E."/>
            <person name="Medina S."/>
            <person name="Paddock L."/>
            <person name="Mostad J."/>
        </authorList>
    </citation>
    <scope>NUCLEOTIDE SEQUENCE [LARGE SCALE GENOMIC DNA]</scope>
    <source>
        <strain evidence="1 2">DFI.9.90</strain>
    </source>
</reference>
<dbReference type="AlphaFoldDB" id="A0AAW5K661"/>
<dbReference type="Proteomes" id="UP001205919">
    <property type="component" value="Unassembled WGS sequence"/>
</dbReference>
<proteinExistence type="predicted"/>
<dbReference type="Gene3D" id="1.10.1220.10">
    <property type="entry name" value="Met repressor-like"/>
    <property type="match status" value="1"/>
</dbReference>
<keyword evidence="2" id="KW-1185">Reference proteome</keyword>
<comment type="caution">
    <text evidence="1">The sequence shown here is derived from an EMBL/GenBank/DDBJ whole genome shotgun (WGS) entry which is preliminary data.</text>
</comment>
<evidence type="ECO:0000313" key="2">
    <source>
        <dbReference type="Proteomes" id="UP001205919"/>
    </source>
</evidence>
<protein>
    <recommendedName>
        <fullName evidence="3">CopG family transcriptional regulator</fullName>
    </recommendedName>
</protein>
<dbReference type="SUPFAM" id="SSF47598">
    <property type="entry name" value="Ribbon-helix-helix"/>
    <property type="match status" value="1"/>
</dbReference>
<dbReference type="InterPro" id="IPR013321">
    <property type="entry name" value="Arc_rbn_hlx_hlx"/>
</dbReference>
<name>A0AAW5K661_9BACT</name>
<dbReference type="EMBL" id="JANFYT010000013">
    <property type="protein sequence ID" value="MCQ4814208.1"/>
    <property type="molecule type" value="Genomic_DNA"/>
</dbReference>
<sequence length="54" mass="6134">MPDKNDKAQIAIRIDGSIVRQFKSCVALRGEKISDVLTRLILSYIQETKTMPIE</sequence>
<dbReference type="GO" id="GO:0006355">
    <property type="term" value="P:regulation of DNA-templated transcription"/>
    <property type="evidence" value="ECO:0007669"/>
    <property type="project" value="InterPro"/>
</dbReference>
<organism evidence="1 2">
    <name type="scientific">Cloacibacillus evryensis</name>
    <dbReference type="NCBI Taxonomy" id="508460"/>
    <lineage>
        <taxon>Bacteria</taxon>
        <taxon>Thermotogati</taxon>
        <taxon>Synergistota</taxon>
        <taxon>Synergistia</taxon>
        <taxon>Synergistales</taxon>
        <taxon>Synergistaceae</taxon>
        <taxon>Cloacibacillus</taxon>
    </lineage>
</organism>
<dbReference type="RefSeq" id="WP_008709896.1">
    <property type="nucleotide sequence ID" value="NZ_CABKQM010000005.1"/>
</dbReference>
<evidence type="ECO:0000313" key="1">
    <source>
        <dbReference type="EMBL" id="MCQ4814208.1"/>
    </source>
</evidence>
<dbReference type="InterPro" id="IPR010985">
    <property type="entry name" value="Ribbon_hlx_hlx"/>
</dbReference>
<accession>A0AAW5K661</accession>